<feature type="transmembrane region" description="Helical" evidence="6">
    <location>
        <begin position="168"/>
        <end position="187"/>
    </location>
</feature>
<reference evidence="9 10" key="1">
    <citation type="submission" date="2016-07" db="EMBL/GenBank/DDBJ databases">
        <title>Draft genome of the white-rot fungus Obba rivulosa 3A-2.</title>
        <authorList>
            <consortium name="DOE Joint Genome Institute"/>
            <person name="Miettinen O."/>
            <person name="Riley R."/>
            <person name="Acob R."/>
            <person name="Barry K."/>
            <person name="Cullen D."/>
            <person name="De Vries R."/>
            <person name="Hainaut M."/>
            <person name="Hatakka A."/>
            <person name="Henrissat B."/>
            <person name="Hilden K."/>
            <person name="Kuo R."/>
            <person name="Labutti K."/>
            <person name="Lipzen A."/>
            <person name="Makela M.R."/>
            <person name="Sandor L."/>
            <person name="Spatafora J.W."/>
            <person name="Grigoriev I.V."/>
            <person name="Hibbett D.S."/>
        </authorList>
    </citation>
    <scope>NUCLEOTIDE SEQUENCE [LARGE SCALE GENOMIC DNA]</scope>
    <source>
        <strain evidence="9 10">3A-2</strain>
    </source>
</reference>
<name>A0A8E2ATF4_9APHY</name>
<evidence type="ECO:0000259" key="8">
    <source>
        <dbReference type="Pfam" id="PF12537"/>
    </source>
</evidence>
<dbReference type="EMBL" id="KV722439">
    <property type="protein sequence ID" value="OCH88954.1"/>
    <property type="molecule type" value="Genomic_DNA"/>
</dbReference>
<feature type="transmembrane region" description="Helical" evidence="6">
    <location>
        <begin position="489"/>
        <end position="511"/>
    </location>
</feature>
<evidence type="ECO:0000259" key="7">
    <source>
        <dbReference type="Pfam" id="PF12430"/>
    </source>
</evidence>
<evidence type="ECO:0000256" key="6">
    <source>
        <dbReference type="SAM" id="Phobius"/>
    </source>
</evidence>
<feature type="transmembrane region" description="Helical" evidence="6">
    <location>
        <begin position="405"/>
        <end position="426"/>
    </location>
</feature>
<dbReference type="Pfam" id="PF12537">
    <property type="entry name" value="GPHR_N"/>
    <property type="match status" value="1"/>
</dbReference>
<feature type="compositionally biased region" description="Low complexity" evidence="5">
    <location>
        <begin position="60"/>
        <end position="70"/>
    </location>
</feature>
<keyword evidence="4 6" id="KW-0472">Membrane</keyword>
<evidence type="ECO:0000256" key="1">
    <source>
        <dbReference type="ARBA" id="ARBA00004141"/>
    </source>
</evidence>
<evidence type="ECO:0000256" key="5">
    <source>
        <dbReference type="SAM" id="MobiDB-lite"/>
    </source>
</evidence>
<protein>
    <submittedName>
        <fullName evidence="9">Uncharacterized protein</fullName>
    </submittedName>
</protein>
<evidence type="ECO:0000313" key="10">
    <source>
        <dbReference type="Proteomes" id="UP000250043"/>
    </source>
</evidence>
<evidence type="ECO:0000313" key="9">
    <source>
        <dbReference type="EMBL" id="OCH88954.1"/>
    </source>
</evidence>
<dbReference type="InterPro" id="IPR015672">
    <property type="entry name" value="GPHR/GTG"/>
</dbReference>
<keyword evidence="3 6" id="KW-1133">Transmembrane helix</keyword>
<feature type="domain" description="Golgi pH regulator conserved" evidence="8">
    <location>
        <begin position="195"/>
        <end position="263"/>
    </location>
</feature>
<dbReference type="OrthoDB" id="264392at2759"/>
<proteinExistence type="predicted"/>
<keyword evidence="2 6" id="KW-0812">Transmembrane</keyword>
<feature type="transmembrane region" description="Helical" evidence="6">
    <location>
        <begin position="124"/>
        <end position="147"/>
    </location>
</feature>
<dbReference type="Pfam" id="PF12430">
    <property type="entry name" value="ABA_GPCR"/>
    <property type="match status" value="1"/>
</dbReference>
<accession>A0A8E2ATF4</accession>
<evidence type="ECO:0000256" key="2">
    <source>
        <dbReference type="ARBA" id="ARBA00022692"/>
    </source>
</evidence>
<gene>
    <name evidence="9" type="ORF">OBBRIDRAFT_813398</name>
</gene>
<evidence type="ECO:0000256" key="4">
    <source>
        <dbReference type="ARBA" id="ARBA00023136"/>
    </source>
</evidence>
<evidence type="ECO:0000256" key="3">
    <source>
        <dbReference type="ARBA" id="ARBA00022989"/>
    </source>
</evidence>
<dbReference type="InterPro" id="IPR025969">
    <property type="entry name" value="ABA_GPCR_dom"/>
</dbReference>
<keyword evidence="10" id="KW-1185">Reference proteome</keyword>
<dbReference type="PANTHER" id="PTHR15948">
    <property type="entry name" value="G-PROTEIN COUPLED RECEPTOR 89-RELATED"/>
    <property type="match status" value="1"/>
</dbReference>
<feature type="transmembrane region" description="Helical" evidence="6">
    <location>
        <begin position="340"/>
        <end position="360"/>
    </location>
</feature>
<feature type="transmembrane region" description="Helical" evidence="6">
    <location>
        <begin position="207"/>
        <end position="228"/>
    </location>
</feature>
<dbReference type="PANTHER" id="PTHR15948:SF0">
    <property type="entry name" value="GOLGI PH REGULATOR A-RELATED"/>
    <property type="match status" value="1"/>
</dbReference>
<feature type="transmembrane region" description="Helical" evidence="6">
    <location>
        <begin position="6"/>
        <end position="23"/>
    </location>
</feature>
<dbReference type="InterPro" id="IPR022535">
    <property type="entry name" value="Golgi_pH-regulator_cons_dom"/>
</dbReference>
<sequence length="522" mass="57047">MSTTIALQTCAVFALRVALFFACRKYLLQNLYHDLQGLSSEHTSTPPFLDSTEDSVELDSLPQPSTTSASAAPALPIMKGKRSFHSVLSRSLFALCFTESCMMFGLLMFQALGVLQARTRLLNWNISLAVLLTSILVMIPLSYSLVLSDTASFVIGAQTRQRPSLCRLLLNTIPVGLFLLVLEYIPLPSGLHSSSFISTTLSRLTVLGTIILGALSGFGAATAIWTFLPLFNLNRSLPSDEDISIAEQGLERVRQDLARHRYEVQKLQASQPNNNSNWFSGVLTSVRGDSRLTSALQELKGLEALESQMSQNLEVLRQRQSEAKFASTLSGKLFNWGGRLFAMYCVYRVVISLVDLIIPLRPRATPDESSTTGADMISTWLAYSVSLVSSGDTDPEKLLAVSRQISLGLVGVIILSSIRLVLRGVARALRVTSRNLGASLMLLILAQLMGVYLLTTLIQLRTSFPSPPSRPDTEVKDVNLFSTLPEYELFGFLFDGSFLLTAGASAAMRWFGDRIGGLPGTT</sequence>
<dbReference type="Proteomes" id="UP000250043">
    <property type="component" value="Unassembled WGS sequence"/>
</dbReference>
<organism evidence="9 10">
    <name type="scientific">Obba rivulosa</name>
    <dbReference type="NCBI Taxonomy" id="1052685"/>
    <lineage>
        <taxon>Eukaryota</taxon>
        <taxon>Fungi</taxon>
        <taxon>Dikarya</taxon>
        <taxon>Basidiomycota</taxon>
        <taxon>Agaricomycotina</taxon>
        <taxon>Agaricomycetes</taxon>
        <taxon>Polyporales</taxon>
        <taxon>Gelatoporiaceae</taxon>
        <taxon>Obba</taxon>
    </lineage>
</organism>
<feature type="region of interest" description="Disordered" evidence="5">
    <location>
        <begin position="44"/>
        <end position="70"/>
    </location>
</feature>
<dbReference type="AlphaFoldDB" id="A0A8E2ATF4"/>
<feature type="domain" description="Abscisic acid G-protein coupled receptor-like" evidence="7">
    <location>
        <begin position="325"/>
        <end position="513"/>
    </location>
</feature>
<feature type="transmembrane region" description="Helical" evidence="6">
    <location>
        <begin position="438"/>
        <end position="460"/>
    </location>
</feature>
<feature type="transmembrane region" description="Helical" evidence="6">
    <location>
        <begin position="87"/>
        <end position="112"/>
    </location>
</feature>
<dbReference type="GO" id="GO:0016020">
    <property type="term" value="C:membrane"/>
    <property type="evidence" value="ECO:0007669"/>
    <property type="project" value="UniProtKB-SubCell"/>
</dbReference>
<comment type="subcellular location">
    <subcellularLocation>
        <location evidence="1">Membrane</location>
        <topology evidence="1">Multi-pass membrane protein</topology>
    </subcellularLocation>
</comment>